<dbReference type="GO" id="GO:0005737">
    <property type="term" value="C:cytoplasm"/>
    <property type="evidence" value="ECO:0007669"/>
    <property type="project" value="TreeGrafter"/>
</dbReference>
<reference evidence="8 9" key="1">
    <citation type="submission" date="2020-01" db="EMBL/GenBank/DDBJ databases">
        <title>Whole genome sequencing of Halomonas alkaliphila strain LS44.</title>
        <authorList>
            <person name="Kumar S."/>
            <person name="Paul D."/>
            <person name="Shouche Y."/>
            <person name="Suryavanshi M.V."/>
        </authorList>
    </citation>
    <scope>NUCLEOTIDE SEQUENCE [LARGE SCALE GENOMIC DNA]</scope>
    <source>
        <strain evidence="8 9">LS44</strain>
    </source>
</reference>
<evidence type="ECO:0000256" key="5">
    <source>
        <dbReference type="ARBA" id="ARBA00023239"/>
    </source>
</evidence>
<evidence type="ECO:0000313" key="9">
    <source>
        <dbReference type="Proteomes" id="UP000480312"/>
    </source>
</evidence>
<dbReference type="SUPFAM" id="SSF53383">
    <property type="entry name" value="PLP-dependent transferases"/>
    <property type="match status" value="1"/>
</dbReference>
<keyword evidence="3" id="KW-0210">Decarboxylase</keyword>
<keyword evidence="8" id="KW-0032">Aminotransferase</keyword>
<dbReference type="Gene3D" id="3.40.640.10">
    <property type="entry name" value="Type I PLP-dependent aspartate aminotransferase-like (Major domain)"/>
    <property type="match status" value="1"/>
</dbReference>
<dbReference type="RefSeq" id="WP_162216951.1">
    <property type="nucleotide sequence ID" value="NZ_JAAEHK010000001.1"/>
</dbReference>
<dbReference type="GO" id="GO:0030170">
    <property type="term" value="F:pyridoxal phosphate binding"/>
    <property type="evidence" value="ECO:0007669"/>
    <property type="project" value="InterPro"/>
</dbReference>
<dbReference type="OrthoDB" id="9803665at2"/>
<dbReference type="GO" id="GO:0019752">
    <property type="term" value="P:carboxylic acid metabolic process"/>
    <property type="evidence" value="ECO:0007669"/>
    <property type="project" value="InterPro"/>
</dbReference>
<comment type="caution">
    <text evidence="8">The sequence shown here is derived from an EMBL/GenBank/DDBJ whole genome shotgun (WGS) entry which is preliminary data.</text>
</comment>
<evidence type="ECO:0000256" key="1">
    <source>
        <dbReference type="ARBA" id="ARBA00001933"/>
    </source>
</evidence>
<name>A0A7C9JU16_9GAMM</name>
<sequence length="525" mass="58265">MTTKVLDESKPLSSAFAPLATNQLFSARHSEAYWQQATRCIDLVRRKVAQVDRPFTGARPEELRGLFQAVDLDAPLGSLEPALQELSRLYLDDAVYFHHPRYVAHLNCPVVLPGILAEAILSPINSSLDTWDQSAGGTFVEQSLIDWTAARIGLGQDADGVFTSGGTQSNLMALMIARDHYGASLEGHGGNKHEGLSADFRRLRILGSEVSHFSLQKSAAILGLGYQAVMPVACDDHYRMSLESLKTRLEECVAMNLIPIAVVATAGTTDFGSIDPLEEVAALCREHGIWLHVDAAYGGGLLCSRRYRHRLAGIEHADSVTIDYHKTFFQPVSCSAFLVRRRSDLRHVTYHADYLNPRCQAEAGTPDQVNKSLQTTKRFDALKPWLTLRIMGADALGEMFERVIDLASEVHDELVRHLDFEVLLDPPMSTVVFRYRPASLQEVERHEPERHETELDELNTHVRSTLSRNGEAVIAATRVGGRLYLKFTLLNPDTSLKDLVAIIERISHHGQAWCDAQTPTRAVAS</sequence>
<dbReference type="Gene3D" id="3.90.1150.10">
    <property type="entry name" value="Aspartate Aminotransferase, domain 1"/>
    <property type="match status" value="1"/>
</dbReference>
<dbReference type="EMBL" id="JAAEHK010000001">
    <property type="protein sequence ID" value="NDL68998.1"/>
    <property type="molecule type" value="Genomic_DNA"/>
</dbReference>
<comment type="cofactor">
    <cofactor evidence="1 6 7">
        <name>pyridoxal 5'-phosphate</name>
        <dbReference type="ChEBI" id="CHEBI:597326"/>
    </cofactor>
</comment>
<dbReference type="InterPro" id="IPR015421">
    <property type="entry name" value="PyrdxlP-dep_Trfase_major"/>
</dbReference>
<dbReference type="InterPro" id="IPR015424">
    <property type="entry name" value="PyrdxlP-dep_Trfase"/>
</dbReference>
<dbReference type="Gene3D" id="1.20.1650.10">
    <property type="entry name" value="PLP-dependent transferases"/>
    <property type="match status" value="1"/>
</dbReference>
<evidence type="ECO:0000256" key="7">
    <source>
        <dbReference type="RuleBase" id="RU000382"/>
    </source>
</evidence>
<dbReference type="GO" id="GO:0016831">
    <property type="term" value="F:carboxy-lyase activity"/>
    <property type="evidence" value="ECO:0007669"/>
    <property type="project" value="UniProtKB-KW"/>
</dbReference>
<accession>A0A7C9JU16</accession>
<evidence type="ECO:0000313" key="8">
    <source>
        <dbReference type="EMBL" id="NDL68998.1"/>
    </source>
</evidence>
<organism evidence="8 9">
    <name type="scientific">Vreelandella alkaliphila</name>
    <dbReference type="NCBI Taxonomy" id="272774"/>
    <lineage>
        <taxon>Bacteria</taxon>
        <taxon>Pseudomonadati</taxon>
        <taxon>Pseudomonadota</taxon>
        <taxon>Gammaproteobacteria</taxon>
        <taxon>Oceanospirillales</taxon>
        <taxon>Halomonadaceae</taxon>
        <taxon>Vreelandella</taxon>
    </lineage>
</organism>
<protein>
    <submittedName>
        <fullName evidence="8">Aspartate aminotransferase family protein</fullName>
    </submittedName>
</protein>
<dbReference type="InterPro" id="IPR002129">
    <property type="entry name" value="PyrdxlP-dep_de-COase"/>
</dbReference>
<evidence type="ECO:0000256" key="2">
    <source>
        <dbReference type="ARBA" id="ARBA00009533"/>
    </source>
</evidence>
<proteinExistence type="inferred from homology"/>
<evidence type="ECO:0000256" key="4">
    <source>
        <dbReference type="ARBA" id="ARBA00022898"/>
    </source>
</evidence>
<gene>
    <name evidence="8" type="ORF">GPL32_00565</name>
</gene>
<dbReference type="AlphaFoldDB" id="A0A7C9JU16"/>
<dbReference type="PANTHER" id="PTHR45677">
    <property type="entry name" value="GLUTAMATE DECARBOXYLASE-RELATED"/>
    <property type="match status" value="1"/>
</dbReference>
<dbReference type="Pfam" id="PF00282">
    <property type="entry name" value="Pyridoxal_deC"/>
    <property type="match status" value="1"/>
</dbReference>
<dbReference type="PANTHER" id="PTHR45677:SF8">
    <property type="entry name" value="CYSTEINE SULFINIC ACID DECARBOXYLASE"/>
    <property type="match status" value="1"/>
</dbReference>
<keyword evidence="8" id="KW-0808">Transferase</keyword>
<evidence type="ECO:0000256" key="6">
    <source>
        <dbReference type="PIRSR" id="PIRSR602129-50"/>
    </source>
</evidence>
<keyword evidence="4 6" id="KW-0663">Pyridoxal phosphate</keyword>
<dbReference type="Proteomes" id="UP000480312">
    <property type="component" value="Unassembled WGS sequence"/>
</dbReference>
<dbReference type="InterPro" id="IPR015422">
    <property type="entry name" value="PyrdxlP-dep_Trfase_small"/>
</dbReference>
<dbReference type="CDD" id="cd06450">
    <property type="entry name" value="DOPA_deC_like"/>
    <property type="match status" value="1"/>
</dbReference>
<comment type="similarity">
    <text evidence="2 7">Belongs to the group II decarboxylase family.</text>
</comment>
<evidence type="ECO:0000256" key="3">
    <source>
        <dbReference type="ARBA" id="ARBA00022793"/>
    </source>
</evidence>
<dbReference type="GO" id="GO:0008483">
    <property type="term" value="F:transaminase activity"/>
    <property type="evidence" value="ECO:0007669"/>
    <property type="project" value="UniProtKB-KW"/>
</dbReference>
<keyword evidence="5 7" id="KW-0456">Lyase</keyword>
<feature type="modified residue" description="N6-(pyridoxal phosphate)lysine" evidence="6">
    <location>
        <position position="326"/>
    </location>
</feature>